<dbReference type="PROSITE" id="PS51998">
    <property type="entry name" value="DEK_C"/>
    <property type="match status" value="1"/>
</dbReference>
<dbReference type="Pfam" id="PF02201">
    <property type="entry name" value="SWIB"/>
    <property type="match status" value="1"/>
</dbReference>
<reference evidence="4" key="1">
    <citation type="submission" date="2023-03" db="EMBL/GenBank/DDBJ databases">
        <title>Mating type loci evolution in Malassezia.</title>
        <authorList>
            <person name="Coelho M.A."/>
        </authorList>
    </citation>
    <scope>NUCLEOTIDE SEQUENCE</scope>
    <source>
        <strain evidence="4">CBS 9431</strain>
    </source>
</reference>
<dbReference type="InterPro" id="IPR014876">
    <property type="entry name" value="DEK_C"/>
</dbReference>
<dbReference type="Proteomes" id="UP001217754">
    <property type="component" value="Chromosome 1"/>
</dbReference>
<dbReference type="PANTHER" id="PTHR13844">
    <property type="entry name" value="SWI/SNF-RELATED MATRIX-ASSOCIATED ACTIN-DEPENDENT REGULATOR OF CHROMATIN SUBFAMILY D"/>
    <property type="match status" value="1"/>
</dbReference>
<dbReference type="Gene3D" id="1.10.245.10">
    <property type="entry name" value="SWIB/MDM2 domain"/>
    <property type="match status" value="1"/>
</dbReference>
<sequence>MSDGGFDDRAVPVLRERIFDVLKDADLSVISAKKIRIALSELPEGSLPSGVDLVEHKKAIDAEIRHCYDEVTKKGAPKSSSGDKKITLPGTGGVPGDASAPTKTKRKAEPAATKKAPKKRTKASEEDEPKKKRASNPNSALNRPMRLSAAMAEVCGGNELWVYIKARNLQNEENKRQILCDEKLTSLFGKDKVDSFEMAKLIGPHLEKIEVPP</sequence>
<dbReference type="InterPro" id="IPR036885">
    <property type="entry name" value="SWIB_MDM2_dom_sf"/>
</dbReference>
<feature type="region of interest" description="Disordered" evidence="1">
    <location>
        <begin position="72"/>
        <end position="144"/>
    </location>
</feature>
<dbReference type="PROSITE" id="PS51925">
    <property type="entry name" value="SWIB_MDM2"/>
    <property type="match status" value="1"/>
</dbReference>
<dbReference type="InterPro" id="IPR003121">
    <property type="entry name" value="SWIB_MDM2_domain"/>
</dbReference>
<evidence type="ECO:0000256" key="1">
    <source>
        <dbReference type="SAM" id="MobiDB-lite"/>
    </source>
</evidence>
<dbReference type="RefSeq" id="XP_060120416.1">
    <property type="nucleotide sequence ID" value="XM_060264433.1"/>
</dbReference>
<proteinExistence type="predicted"/>
<feature type="domain" description="DEK-C" evidence="3">
    <location>
        <begin position="8"/>
        <end position="69"/>
    </location>
</feature>
<evidence type="ECO:0000313" key="4">
    <source>
        <dbReference type="EMBL" id="WFD37519.1"/>
    </source>
</evidence>
<feature type="domain" description="DM2" evidence="2">
    <location>
        <begin position="130"/>
        <end position="208"/>
    </location>
</feature>
<dbReference type="CDD" id="cd10567">
    <property type="entry name" value="SWIB-MDM2_like"/>
    <property type="match status" value="1"/>
</dbReference>
<dbReference type="Pfam" id="PF08766">
    <property type="entry name" value="DEK_C"/>
    <property type="match status" value="1"/>
</dbReference>
<dbReference type="EMBL" id="CP119958">
    <property type="protein sequence ID" value="WFD37519.1"/>
    <property type="molecule type" value="Genomic_DNA"/>
</dbReference>
<evidence type="ECO:0000313" key="5">
    <source>
        <dbReference type="Proteomes" id="UP001217754"/>
    </source>
</evidence>
<dbReference type="SMART" id="SM00151">
    <property type="entry name" value="SWIB"/>
    <property type="match status" value="1"/>
</dbReference>
<protein>
    <submittedName>
        <fullName evidence="4">Uncharacterized protein</fullName>
    </submittedName>
</protein>
<gene>
    <name evidence="4" type="ORF">MJAP1_000463</name>
</gene>
<organism evidence="4 5">
    <name type="scientific">Malassezia japonica</name>
    <dbReference type="NCBI Taxonomy" id="223818"/>
    <lineage>
        <taxon>Eukaryota</taxon>
        <taxon>Fungi</taxon>
        <taxon>Dikarya</taxon>
        <taxon>Basidiomycota</taxon>
        <taxon>Ustilaginomycotina</taxon>
        <taxon>Malasseziomycetes</taxon>
        <taxon>Malasseziales</taxon>
        <taxon>Malasseziaceae</taxon>
        <taxon>Malassezia</taxon>
    </lineage>
</organism>
<evidence type="ECO:0000259" key="2">
    <source>
        <dbReference type="PROSITE" id="PS51925"/>
    </source>
</evidence>
<evidence type="ECO:0000259" key="3">
    <source>
        <dbReference type="PROSITE" id="PS51998"/>
    </source>
</evidence>
<dbReference type="SUPFAM" id="SSF47592">
    <property type="entry name" value="SWIB/MDM2 domain"/>
    <property type="match status" value="1"/>
</dbReference>
<name>A0AAF0F006_9BASI</name>
<dbReference type="InterPro" id="IPR019835">
    <property type="entry name" value="SWIB_domain"/>
</dbReference>
<dbReference type="GeneID" id="85224112"/>
<keyword evidence="5" id="KW-1185">Reference proteome</keyword>
<dbReference type="AlphaFoldDB" id="A0AAF0F006"/>
<accession>A0AAF0F006</accession>